<keyword evidence="5" id="KW-0326">Glycosidase</keyword>
<dbReference type="InterPro" id="IPR022830">
    <property type="entry name" value="Indigdn_synthA-like"/>
</dbReference>
<dbReference type="Pfam" id="PF04227">
    <property type="entry name" value="Indigoidine_A"/>
    <property type="match status" value="1"/>
</dbReference>
<dbReference type="RefSeq" id="XP_020049622.1">
    <property type="nucleotide sequence ID" value="XM_020190157.1"/>
</dbReference>
<dbReference type="Proteomes" id="UP000095038">
    <property type="component" value="Unassembled WGS sequence"/>
</dbReference>
<dbReference type="GO" id="GO:0016798">
    <property type="term" value="F:hydrolase activity, acting on glycosyl bonds"/>
    <property type="evidence" value="ECO:0007669"/>
    <property type="project" value="UniProtKB-KW"/>
</dbReference>
<evidence type="ECO:0000256" key="5">
    <source>
        <dbReference type="ARBA" id="ARBA00023295"/>
    </source>
</evidence>
<keyword evidence="1" id="KW-0479">Metal-binding</keyword>
<dbReference type="GO" id="GO:0046872">
    <property type="term" value="F:metal ion binding"/>
    <property type="evidence" value="ECO:0007669"/>
    <property type="project" value="UniProtKB-KW"/>
</dbReference>
<dbReference type="AlphaFoldDB" id="A0A1D2VP35"/>
<keyword evidence="7" id="KW-1185">Reference proteome</keyword>
<dbReference type="HAMAP" id="MF_01876">
    <property type="entry name" value="PsiMP_glycosidase"/>
    <property type="match status" value="1"/>
</dbReference>
<dbReference type="GeneID" id="30963793"/>
<dbReference type="SUPFAM" id="SSF110581">
    <property type="entry name" value="Indigoidine synthase A-like"/>
    <property type="match status" value="1"/>
</dbReference>
<dbReference type="GO" id="GO:0005737">
    <property type="term" value="C:cytoplasm"/>
    <property type="evidence" value="ECO:0007669"/>
    <property type="project" value="TreeGrafter"/>
</dbReference>
<dbReference type="PANTHER" id="PTHR42909:SF1">
    <property type="entry name" value="CARBOHYDRATE KINASE PFKB DOMAIN-CONTAINING PROTEIN"/>
    <property type="match status" value="1"/>
</dbReference>
<evidence type="ECO:0000256" key="4">
    <source>
        <dbReference type="ARBA" id="ARBA00023239"/>
    </source>
</evidence>
<evidence type="ECO:0000313" key="6">
    <source>
        <dbReference type="EMBL" id="ODV63315.1"/>
    </source>
</evidence>
<dbReference type="Gene3D" id="3.40.1790.10">
    <property type="entry name" value="Indigoidine synthase domain"/>
    <property type="match status" value="1"/>
</dbReference>
<gene>
    <name evidence="6" type="ORF">ASCRUDRAFT_30059</name>
</gene>
<proteinExistence type="inferred from homology"/>
<keyword evidence="4" id="KW-0456">Lyase</keyword>
<dbReference type="GO" id="GO:0004730">
    <property type="term" value="F:pseudouridylate synthase activity"/>
    <property type="evidence" value="ECO:0007669"/>
    <property type="project" value="InterPro"/>
</dbReference>
<keyword evidence="3" id="KW-0464">Manganese</keyword>
<name>A0A1D2VP35_9ASCO</name>
<keyword evidence="2" id="KW-0378">Hydrolase</keyword>
<dbReference type="OrthoDB" id="198885at2759"/>
<evidence type="ECO:0000256" key="2">
    <source>
        <dbReference type="ARBA" id="ARBA00022801"/>
    </source>
</evidence>
<protein>
    <submittedName>
        <fullName evidence="6">Indigoidine synthase A like protein</fullName>
    </submittedName>
</protein>
<dbReference type="PANTHER" id="PTHR42909">
    <property type="entry name" value="ZGC:136858"/>
    <property type="match status" value="1"/>
</dbReference>
<dbReference type="EMBL" id="KV454475">
    <property type="protein sequence ID" value="ODV63315.1"/>
    <property type="molecule type" value="Genomic_DNA"/>
</dbReference>
<feature type="non-terminal residue" evidence="6">
    <location>
        <position position="332"/>
    </location>
</feature>
<evidence type="ECO:0000313" key="7">
    <source>
        <dbReference type="Proteomes" id="UP000095038"/>
    </source>
</evidence>
<reference evidence="7" key="1">
    <citation type="submission" date="2016-05" db="EMBL/GenBank/DDBJ databases">
        <title>Comparative genomics of biotechnologically important yeasts.</title>
        <authorList>
            <consortium name="DOE Joint Genome Institute"/>
            <person name="Riley R."/>
            <person name="Haridas S."/>
            <person name="Wolfe K.H."/>
            <person name="Lopes M.R."/>
            <person name="Hittinger C.T."/>
            <person name="Goker M."/>
            <person name="Salamov A."/>
            <person name="Wisecaver J."/>
            <person name="Long T.M."/>
            <person name="Aerts A.L."/>
            <person name="Barry K."/>
            <person name="Choi C."/>
            <person name="Clum A."/>
            <person name="Coughlan A.Y."/>
            <person name="Deshpande S."/>
            <person name="Douglass A.P."/>
            <person name="Hanson S.J."/>
            <person name="Klenk H.-P."/>
            <person name="Labutti K."/>
            <person name="Lapidus A."/>
            <person name="Lindquist E."/>
            <person name="Lipzen A."/>
            <person name="Meier-Kolthoff J.P."/>
            <person name="Ohm R.A."/>
            <person name="Otillar R.P."/>
            <person name="Pangilinan J."/>
            <person name="Peng Y."/>
            <person name="Rokas A."/>
            <person name="Rosa C.A."/>
            <person name="Scheuner C."/>
            <person name="Sibirny A.A."/>
            <person name="Slot J.C."/>
            <person name="Stielow J.B."/>
            <person name="Sun H."/>
            <person name="Kurtzman C.P."/>
            <person name="Blackwell M."/>
            <person name="Grigoriev I.V."/>
            <person name="Jeffries T.W."/>
        </authorList>
    </citation>
    <scope>NUCLEOTIDE SEQUENCE [LARGE SCALE GENOMIC DNA]</scope>
    <source>
        <strain evidence="7">DSM 1968</strain>
    </source>
</reference>
<dbReference type="InParanoid" id="A0A1D2VP35"/>
<sequence length="332" mass="35693">MLKAFSLSKFSLRNSNPALHYQHLKRSIASLNITEEIKDALANGKPVVALESTIITHGMPFPDNLSMASTVEQEIRNKGAIPATIAFINGNPNIGLTNQQLEILASSKNVNKISRRDIAYTMANKLSGGTTIAGTMILAEKAGIKVFATGGLGGVTKNHHFDVSADLIELGRTKVAVVCAGPKSILDVANTLEVLETQGCFVGTLSSKDTNIPGFFTKDSGVKSPYSFRDFKEAAEIIYNGNNLMDLKSGYLFCIPPPDYVALDPKMINDVISMAETEAENQGIGGKHLTPFLLKRIAELSKGKSVSSNIQFVLNNARAAAEISKNLSYLES</sequence>
<evidence type="ECO:0000256" key="1">
    <source>
        <dbReference type="ARBA" id="ARBA00022723"/>
    </source>
</evidence>
<evidence type="ECO:0000256" key="3">
    <source>
        <dbReference type="ARBA" id="ARBA00023211"/>
    </source>
</evidence>
<accession>A0A1D2VP35</accession>
<organism evidence="6 7">
    <name type="scientific">Ascoidea rubescens DSM 1968</name>
    <dbReference type="NCBI Taxonomy" id="1344418"/>
    <lineage>
        <taxon>Eukaryota</taxon>
        <taxon>Fungi</taxon>
        <taxon>Dikarya</taxon>
        <taxon>Ascomycota</taxon>
        <taxon>Saccharomycotina</taxon>
        <taxon>Saccharomycetes</taxon>
        <taxon>Ascoideaceae</taxon>
        <taxon>Ascoidea</taxon>
    </lineage>
</organism>
<dbReference type="STRING" id="1344418.A0A1D2VP35"/>
<dbReference type="InterPro" id="IPR007342">
    <property type="entry name" value="PsuG"/>
</dbReference>